<dbReference type="RefSeq" id="WP_189080712.1">
    <property type="nucleotide sequence ID" value="NZ_BMMX01000018.1"/>
</dbReference>
<organism evidence="3 4">
    <name type="scientific">Mangrovihabitans endophyticus</name>
    <dbReference type="NCBI Taxonomy" id="1751298"/>
    <lineage>
        <taxon>Bacteria</taxon>
        <taxon>Bacillati</taxon>
        <taxon>Actinomycetota</taxon>
        <taxon>Actinomycetes</taxon>
        <taxon>Micromonosporales</taxon>
        <taxon>Micromonosporaceae</taxon>
        <taxon>Mangrovihabitans</taxon>
    </lineage>
</organism>
<name>A0A8J3C0F6_9ACTN</name>
<dbReference type="Proteomes" id="UP000656042">
    <property type="component" value="Unassembled WGS sequence"/>
</dbReference>
<keyword evidence="1" id="KW-0378">Hydrolase</keyword>
<proteinExistence type="predicted"/>
<comment type="caution">
    <text evidence="3">The sequence shown here is derived from an EMBL/GenBank/DDBJ whole genome shotgun (WGS) entry which is preliminary data.</text>
</comment>
<dbReference type="EMBL" id="BMMX01000018">
    <property type="protein sequence ID" value="GGL00975.1"/>
    <property type="molecule type" value="Genomic_DNA"/>
</dbReference>
<dbReference type="InterPro" id="IPR052016">
    <property type="entry name" value="Bact_Sigma-Reg"/>
</dbReference>
<reference evidence="3" key="1">
    <citation type="journal article" date="2014" name="Int. J. Syst. Evol. Microbiol.">
        <title>Complete genome sequence of Corynebacterium casei LMG S-19264T (=DSM 44701T), isolated from a smear-ripened cheese.</title>
        <authorList>
            <consortium name="US DOE Joint Genome Institute (JGI-PGF)"/>
            <person name="Walter F."/>
            <person name="Albersmeier A."/>
            <person name="Kalinowski J."/>
            <person name="Ruckert C."/>
        </authorList>
    </citation>
    <scope>NUCLEOTIDE SEQUENCE</scope>
    <source>
        <strain evidence="3">CGMCC 4.7299</strain>
    </source>
</reference>
<protein>
    <recommendedName>
        <fullName evidence="2">PPM-type phosphatase domain-containing protein</fullName>
    </recommendedName>
</protein>
<dbReference type="GO" id="GO:0016791">
    <property type="term" value="F:phosphatase activity"/>
    <property type="evidence" value="ECO:0007669"/>
    <property type="project" value="TreeGrafter"/>
</dbReference>
<dbReference type="AlphaFoldDB" id="A0A8J3C0F6"/>
<evidence type="ECO:0000313" key="3">
    <source>
        <dbReference type="EMBL" id="GGL00975.1"/>
    </source>
</evidence>
<dbReference type="InterPro" id="IPR036457">
    <property type="entry name" value="PPM-type-like_dom_sf"/>
</dbReference>
<dbReference type="PANTHER" id="PTHR43156">
    <property type="entry name" value="STAGE II SPORULATION PROTEIN E-RELATED"/>
    <property type="match status" value="1"/>
</dbReference>
<evidence type="ECO:0000259" key="2">
    <source>
        <dbReference type="SMART" id="SM00331"/>
    </source>
</evidence>
<feature type="domain" description="PPM-type phosphatase" evidence="2">
    <location>
        <begin position="169"/>
        <end position="387"/>
    </location>
</feature>
<dbReference type="Pfam" id="PF07228">
    <property type="entry name" value="SpoIIE"/>
    <property type="match status" value="1"/>
</dbReference>
<gene>
    <name evidence="3" type="ORF">GCM10012284_39440</name>
</gene>
<dbReference type="SMART" id="SM00331">
    <property type="entry name" value="PP2C_SIG"/>
    <property type="match status" value="1"/>
</dbReference>
<accession>A0A8J3C0F6</accession>
<evidence type="ECO:0000256" key="1">
    <source>
        <dbReference type="ARBA" id="ARBA00022801"/>
    </source>
</evidence>
<reference evidence="3" key="2">
    <citation type="submission" date="2020-09" db="EMBL/GenBank/DDBJ databases">
        <authorList>
            <person name="Sun Q."/>
            <person name="Zhou Y."/>
        </authorList>
    </citation>
    <scope>NUCLEOTIDE SEQUENCE</scope>
    <source>
        <strain evidence="3">CGMCC 4.7299</strain>
    </source>
</reference>
<dbReference type="InterPro" id="IPR001932">
    <property type="entry name" value="PPM-type_phosphatase-like_dom"/>
</dbReference>
<dbReference type="SUPFAM" id="SSF55781">
    <property type="entry name" value="GAF domain-like"/>
    <property type="match status" value="1"/>
</dbReference>
<dbReference type="Gene3D" id="3.60.40.10">
    <property type="entry name" value="PPM-type phosphatase domain"/>
    <property type="match status" value="1"/>
</dbReference>
<dbReference type="PANTHER" id="PTHR43156:SF2">
    <property type="entry name" value="STAGE II SPORULATION PROTEIN E"/>
    <property type="match status" value="1"/>
</dbReference>
<dbReference type="SUPFAM" id="SSF81606">
    <property type="entry name" value="PP2C-like"/>
    <property type="match status" value="1"/>
</dbReference>
<keyword evidence="4" id="KW-1185">Reference proteome</keyword>
<sequence>MSDPMEAVRRLLDLRHRGRVDDLPATLMEVAPLLDADQVAVLLVDYEQVRLCPLHGSRPTAQEQPIEGTVAGDTFCSARILPEPEEDGVRMWLPLLHGAERLGVLLARLKSEPDDRHRHDLRTIATLVAELIASRRHYGDAVERTKRRLPMQLAAEIVWNQLPPLTFAADETVVTAVLEPAYDVGGDAFDYAANGDLLHVALFDTVGHGIRASALTTLTLNTYRNARRAGMTLTDTYRSIDKWIRAQHPGSFVTAVLAELDTTSGRYRRICAGHPAELLLRGNTALPVPPAPSALPLGLGHMVQRDPGVTEQQLQPGDALVFYTDGITEARDRDGNLFGLDQLRSFMVETVRSGSPAAETMRRLIHTIVSYERGELRDDATAAMLQWRPERPEPPSESDSPAP</sequence>
<evidence type="ECO:0000313" key="4">
    <source>
        <dbReference type="Proteomes" id="UP000656042"/>
    </source>
</evidence>